<sequence length="591" mass="67835">MDGKKLSIGTEDFDKLRLSDAVYIDKTSYLIELYGEHVHFNGISYVDDVLLFARPRRFGKTLTMSMIKNFFELNYADPEDKSKPKQLFHNLAISRNKAFCEKYMGQYPVISLSLKGIEGRSYEKALQKFLQKVGDLYRTYRPVFEGSDKQYKEDIKFFNEVLDLSNSTNLVLSDNDVITNVENIIITSLYKLTAMLNTEFGKRTIVIVDEYDVPLQKASVGGYYDEMIDVVRGLFEKVFKTNSYLEKGFVTGCLRISHESIFTGINNFSIYTVNDEAYNTFIGFTREETVELLNKQKLSSKEEIVMKWYNGYNFAGAKMLCPWSVLKFCESAGKSENLNELIPDNYWINTSGNDIIDICLKHPDAKDSMRLQNLLNGNSELIQASEFTSYPEINTGTDFETMMSMMLHTGYLTVIKTHPDRSLDVKIPNEEVLDSFRERIKVVFSKKNAPWFEKAEALKSALFNNDKDEVQRLINELLLNFVSVRDSSYENFYHGFLLGVLSIVTQNASEISSNKENGKGFSDLILRSGFKAVILEFKKMPSDSVPKVLLNTCSEALEQIEENKYDYNLQQDGYTQIRKFGITFYGKECVV</sequence>
<evidence type="ECO:0000313" key="2">
    <source>
        <dbReference type="EMBL" id="SFK53393.1"/>
    </source>
</evidence>
<dbReference type="EMBL" id="FOSF01000102">
    <property type="protein sequence ID" value="SFK53393.1"/>
    <property type="molecule type" value="Genomic_DNA"/>
</dbReference>
<dbReference type="InterPro" id="IPR012547">
    <property type="entry name" value="PDDEXK_9"/>
</dbReference>
<dbReference type="AlphaFoldDB" id="A0A662ZD47"/>
<protein>
    <submittedName>
        <fullName evidence="2">PD-(D/E)XK nuclease superfamily protein</fullName>
    </submittedName>
</protein>
<name>A0A662ZD47_9GAMM</name>
<dbReference type="RefSeq" id="WP_074841875.1">
    <property type="nucleotide sequence ID" value="NZ_FOSF01000102.1"/>
</dbReference>
<accession>A0A662ZD47</accession>
<reference evidence="2 3" key="1">
    <citation type="submission" date="2016-10" db="EMBL/GenBank/DDBJ databases">
        <authorList>
            <person name="Varghese N."/>
            <person name="Submissions S."/>
        </authorList>
    </citation>
    <scope>NUCLEOTIDE SEQUENCE [LARGE SCALE GENOMIC DNA]</scope>
    <source>
        <strain evidence="2 3">22B</strain>
    </source>
</reference>
<dbReference type="Pfam" id="PF08011">
    <property type="entry name" value="PDDEXK_9"/>
    <property type="match status" value="1"/>
</dbReference>
<dbReference type="Proteomes" id="UP000243374">
    <property type="component" value="Unassembled WGS sequence"/>
</dbReference>
<proteinExistence type="predicted"/>
<keyword evidence="3" id="KW-1185">Reference proteome</keyword>
<gene>
    <name evidence="2" type="ORF">SAMN04487865_11021</name>
</gene>
<dbReference type="InterPro" id="IPR018631">
    <property type="entry name" value="AAA-ATPase-like_dom"/>
</dbReference>
<dbReference type="OrthoDB" id="5619227at2"/>
<evidence type="ECO:0000259" key="1">
    <source>
        <dbReference type="Pfam" id="PF09820"/>
    </source>
</evidence>
<dbReference type="PANTHER" id="PTHR34825:SF1">
    <property type="entry name" value="AAA-ATPASE-LIKE DOMAIN-CONTAINING PROTEIN"/>
    <property type="match status" value="1"/>
</dbReference>
<feature type="domain" description="AAA-ATPase-like" evidence="1">
    <location>
        <begin position="8"/>
        <end position="262"/>
    </location>
</feature>
<organism evidence="2 3">
    <name type="scientific">Succinivibrio dextrinosolvens</name>
    <dbReference type="NCBI Taxonomy" id="83771"/>
    <lineage>
        <taxon>Bacteria</taxon>
        <taxon>Pseudomonadati</taxon>
        <taxon>Pseudomonadota</taxon>
        <taxon>Gammaproteobacteria</taxon>
        <taxon>Aeromonadales</taxon>
        <taxon>Succinivibrionaceae</taxon>
        <taxon>Succinivibrio</taxon>
    </lineage>
</organism>
<evidence type="ECO:0000313" key="3">
    <source>
        <dbReference type="Proteomes" id="UP000243374"/>
    </source>
</evidence>
<dbReference type="Pfam" id="PF09820">
    <property type="entry name" value="AAA-ATPase_like"/>
    <property type="match status" value="1"/>
</dbReference>
<feature type="non-terminal residue" evidence="2">
    <location>
        <position position="591"/>
    </location>
</feature>
<dbReference type="PANTHER" id="PTHR34825">
    <property type="entry name" value="CONSERVED PROTEIN, WITH A WEAK D-GALACTARATE DEHYDRATASE/ALTRONATE HYDROLASE DOMAIN"/>
    <property type="match status" value="1"/>
</dbReference>